<keyword evidence="5" id="KW-0175">Coiled coil</keyword>
<protein>
    <recommendedName>
        <fullName evidence="2">histidine kinase</fullName>
        <ecNumber evidence="2">2.7.13.3</ecNumber>
    </recommendedName>
</protein>
<dbReference type="GO" id="GO:0000155">
    <property type="term" value="F:phosphorelay sensor kinase activity"/>
    <property type="evidence" value="ECO:0007669"/>
    <property type="project" value="InterPro"/>
</dbReference>
<dbReference type="Gene3D" id="1.10.287.130">
    <property type="match status" value="1"/>
</dbReference>
<keyword evidence="9" id="KW-1185">Reference proteome</keyword>
<feature type="coiled-coil region" evidence="5">
    <location>
        <begin position="125"/>
        <end position="159"/>
    </location>
</feature>
<evidence type="ECO:0000313" key="9">
    <source>
        <dbReference type="Proteomes" id="UP000593994"/>
    </source>
</evidence>
<dbReference type="InterPro" id="IPR001789">
    <property type="entry name" value="Sig_transdc_resp-reg_receiver"/>
</dbReference>
<accession>A0A7S7LV05</accession>
<evidence type="ECO:0000259" key="7">
    <source>
        <dbReference type="PROSITE" id="PS50110"/>
    </source>
</evidence>
<name>A0A7S7LV05_9BACT</name>
<keyword evidence="8" id="KW-0808">Transferase</keyword>
<dbReference type="Pfam" id="PF02518">
    <property type="entry name" value="HATPase_c"/>
    <property type="match status" value="1"/>
</dbReference>
<sequence>MVINILAVDDIEANLYSLESLLTENKLHTKKINVIKALSGEEALKIVLVQDIDLILLDIQMPGMNGFETAKFLKLNPKTKDIPIVFLTAAFKSDEFIKQGYEVGAIDYFTKPIEKYQFLNRINLYINLFEKTKNLEQAIESIKEETEKSRKQEKQLIEQSRLARMGEMISMIAHQWRQPLSAISTTALDIEMKIELGIYDLETKEGKEDFINYLFLKLGDISDFVQNLTSTINDFRNFYKTNKLSVSIELSVVIEKALNIIKALLENANVEIIQEHNSKEKIELYDSEMMQVIINILQNAQDNFKEKQIKNPQIKITTNKNIITIEDNGGGVPEDVIERIFDPYFSTKDERNGTGLGLYMSKTIVENHHNGKLQVANIDGGACFTIELNSCVTNID</sequence>
<evidence type="ECO:0000313" key="8">
    <source>
        <dbReference type="EMBL" id="QOY51378.1"/>
    </source>
</evidence>
<evidence type="ECO:0000256" key="2">
    <source>
        <dbReference type="ARBA" id="ARBA00012438"/>
    </source>
</evidence>
<feature type="domain" description="Histidine kinase" evidence="6">
    <location>
        <begin position="171"/>
        <end position="392"/>
    </location>
</feature>
<dbReference type="InterPro" id="IPR003594">
    <property type="entry name" value="HATPase_dom"/>
</dbReference>
<keyword evidence="8" id="KW-0418">Kinase</keyword>
<proteinExistence type="predicted"/>
<dbReference type="AlphaFoldDB" id="A0A7S7LV05"/>
<dbReference type="PANTHER" id="PTHR43547:SF2">
    <property type="entry name" value="HYBRID SIGNAL TRANSDUCTION HISTIDINE KINASE C"/>
    <property type="match status" value="1"/>
</dbReference>
<dbReference type="PROSITE" id="PS50110">
    <property type="entry name" value="RESPONSE_REGULATORY"/>
    <property type="match status" value="1"/>
</dbReference>
<dbReference type="InterPro" id="IPR011006">
    <property type="entry name" value="CheY-like_superfamily"/>
</dbReference>
<dbReference type="InterPro" id="IPR005467">
    <property type="entry name" value="His_kinase_dom"/>
</dbReference>
<dbReference type="InterPro" id="IPR004358">
    <property type="entry name" value="Sig_transdc_His_kin-like_C"/>
</dbReference>
<dbReference type="EMBL" id="CP054492">
    <property type="protein sequence ID" value="QOY51378.1"/>
    <property type="molecule type" value="Genomic_DNA"/>
</dbReference>
<dbReference type="KEGG" id="sbal:HUE88_09625"/>
<dbReference type="SMART" id="SM00448">
    <property type="entry name" value="REC"/>
    <property type="match status" value="1"/>
</dbReference>
<dbReference type="InterPro" id="IPR036890">
    <property type="entry name" value="HATPase_C_sf"/>
</dbReference>
<dbReference type="Gene3D" id="3.30.565.10">
    <property type="entry name" value="Histidine kinase-like ATPase, C-terminal domain"/>
    <property type="match status" value="1"/>
</dbReference>
<dbReference type="PROSITE" id="PS50109">
    <property type="entry name" value="HIS_KIN"/>
    <property type="match status" value="1"/>
</dbReference>
<organism evidence="8 9">
    <name type="scientific">Candidatus Sulfurimonas baltica</name>
    <dbReference type="NCBI Taxonomy" id="2740404"/>
    <lineage>
        <taxon>Bacteria</taxon>
        <taxon>Pseudomonadati</taxon>
        <taxon>Campylobacterota</taxon>
        <taxon>Epsilonproteobacteria</taxon>
        <taxon>Campylobacterales</taxon>
        <taxon>Sulfurimonadaceae</taxon>
        <taxon>Sulfurimonas</taxon>
    </lineage>
</organism>
<comment type="catalytic activity">
    <reaction evidence="1">
        <text>ATP + protein L-histidine = ADP + protein N-phospho-L-histidine.</text>
        <dbReference type="EC" id="2.7.13.3"/>
    </reaction>
</comment>
<dbReference type="SUPFAM" id="SSF47384">
    <property type="entry name" value="Homodimeric domain of signal transducing histidine kinase"/>
    <property type="match status" value="1"/>
</dbReference>
<feature type="modified residue" description="4-aspartylphosphate" evidence="4">
    <location>
        <position position="58"/>
    </location>
</feature>
<gene>
    <name evidence="8" type="ORF">HUE88_09625</name>
</gene>
<evidence type="ECO:0000259" key="6">
    <source>
        <dbReference type="PROSITE" id="PS50109"/>
    </source>
</evidence>
<dbReference type="RefSeq" id="WP_194368500.1">
    <property type="nucleotide sequence ID" value="NZ_CP054492.1"/>
</dbReference>
<keyword evidence="3 4" id="KW-0597">Phosphoprotein</keyword>
<dbReference type="SMART" id="SM00387">
    <property type="entry name" value="HATPase_c"/>
    <property type="match status" value="1"/>
</dbReference>
<evidence type="ECO:0000256" key="3">
    <source>
        <dbReference type="ARBA" id="ARBA00022553"/>
    </source>
</evidence>
<evidence type="ECO:0000256" key="4">
    <source>
        <dbReference type="PROSITE-ProRule" id="PRU00169"/>
    </source>
</evidence>
<dbReference type="EC" id="2.7.13.3" evidence="2"/>
<reference evidence="8 9" key="1">
    <citation type="submission" date="2020-05" db="EMBL/GenBank/DDBJ databases">
        <title>Sulfurimonas marisnigri, sp. nov., and Sulfurimonas baltica, sp. nov., manganese oxide reducing chemolithoautotrophs of the class Epsilonproteobacteria isolated from the pelagic redoxclines of the Black and Baltic Seas and emended description of the genus Sulfurimonas.</title>
        <authorList>
            <person name="Henkel J.V."/>
            <person name="Laudan C."/>
            <person name="Werner J."/>
            <person name="Neu T."/>
            <person name="Plewe S."/>
            <person name="Sproer C."/>
            <person name="Bunk B."/>
            <person name="Schulz-Vogt H.N."/>
        </authorList>
    </citation>
    <scope>NUCLEOTIDE SEQUENCE [LARGE SCALE GENOMIC DNA]</scope>
    <source>
        <strain evidence="8 9">GD2</strain>
    </source>
</reference>
<dbReference type="PRINTS" id="PR00344">
    <property type="entry name" value="BCTRLSENSOR"/>
</dbReference>
<dbReference type="InterPro" id="IPR036097">
    <property type="entry name" value="HisK_dim/P_sf"/>
</dbReference>
<feature type="domain" description="Response regulatory" evidence="7">
    <location>
        <begin position="4"/>
        <end position="126"/>
    </location>
</feature>
<dbReference type="Gene3D" id="3.40.50.2300">
    <property type="match status" value="1"/>
</dbReference>
<dbReference type="PANTHER" id="PTHR43547">
    <property type="entry name" value="TWO-COMPONENT HISTIDINE KINASE"/>
    <property type="match status" value="1"/>
</dbReference>
<dbReference type="SUPFAM" id="SSF52172">
    <property type="entry name" value="CheY-like"/>
    <property type="match status" value="1"/>
</dbReference>
<dbReference type="SUPFAM" id="SSF55874">
    <property type="entry name" value="ATPase domain of HSP90 chaperone/DNA topoisomerase II/histidine kinase"/>
    <property type="match status" value="1"/>
</dbReference>
<evidence type="ECO:0000256" key="1">
    <source>
        <dbReference type="ARBA" id="ARBA00000085"/>
    </source>
</evidence>
<evidence type="ECO:0000256" key="5">
    <source>
        <dbReference type="SAM" id="Coils"/>
    </source>
</evidence>
<dbReference type="Pfam" id="PF00072">
    <property type="entry name" value="Response_reg"/>
    <property type="match status" value="1"/>
</dbReference>
<dbReference type="Proteomes" id="UP000593994">
    <property type="component" value="Chromosome"/>
</dbReference>